<feature type="compositionally biased region" description="Basic and acidic residues" evidence="1">
    <location>
        <begin position="132"/>
        <end position="141"/>
    </location>
</feature>
<protein>
    <submittedName>
        <fullName evidence="2">Etc complex i subunit conserved region</fullName>
    </submittedName>
</protein>
<evidence type="ECO:0000313" key="3">
    <source>
        <dbReference type="Proteomes" id="UP000005952"/>
    </source>
</evidence>
<reference evidence="2 3" key="1">
    <citation type="journal article" date="2013" name="Genome Announc.">
        <title>Genome sequences for three denitrifying bacterial strains isolated from a uranium- and nitrate-contaminated subsurface environment.</title>
        <authorList>
            <person name="Venkatramanan R."/>
            <person name="Prakash O."/>
            <person name="Woyke T."/>
            <person name="Chain P."/>
            <person name="Goodwin L.A."/>
            <person name="Watson D."/>
            <person name="Brooks S."/>
            <person name="Kostka J.E."/>
            <person name="Green S.J."/>
        </authorList>
    </citation>
    <scope>NUCLEOTIDE SEQUENCE [LARGE SCALE GENOMIC DNA]</scope>
    <source>
        <strain evidence="2 3">1NES1</strain>
    </source>
</reference>
<name>N0B300_9HYPH</name>
<dbReference type="InterPro" id="IPR038532">
    <property type="entry name" value="NDUFS4-like_sf"/>
</dbReference>
<dbReference type="HOGENOM" id="CLU_1822701_0_0_5"/>
<proteinExistence type="predicted"/>
<evidence type="ECO:0000256" key="1">
    <source>
        <dbReference type="SAM" id="MobiDB-lite"/>
    </source>
</evidence>
<dbReference type="EMBL" id="CP005587">
    <property type="protein sequence ID" value="AGK56552.1"/>
    <property type="molecule type" value="Genomic_DNA"/>
</dbReference>
<keyword evidence="3" id="KW-1185">Reference proteome</keyword>
<dbReference type="Gene3D" id="3.30.160.190">
    <property type="entry name" value="atu1810 like domain"/>
    <property type="match status" value="1"/>
</dbReference>
<evidence type="ECO:0000313" key="2">
    <source>
        <dbReference type="EMBL" id="AGK56552.1"/>
    </source>
</evidence>
<feature type="region of interest" description="Disordered" evidence="1">
    <location>
        <begin position="112"/>
        <end position="141"/>
    </location>
</feature>
<dbReference type="AlphaFoldDB" id="N0B300"/>
<organism evidence="2 3">
    <name type="scientific">Hyphomicrobium denitrificans 1NES1</name>
    <dbReference type="NCBI Taxonomy" id="670307"/>
    <lineage>
        <taxon>Bacteria</taxon>
        <taxon>Pseudomonadati</taxon>
        <taxon>Pseudomonadota</taxon>
        <taxon>Alphaproteobacteria</taxon>
        <taxon>Hyphomicrobiales</taxon>
        <taxon>Hyphomicrobiaceae</taxon>
        <taxon>Hyphomicrobium</taxon>
    </lineage>
</organism>
<gene>
    <name evidence="2" type="ORF">HYPDE_24333</name>
</gene>
<sequence length="141" mass="15301">MGWIGGDDTLTQVELDFPTMESAVRSAERQGLPYAIFALSSGAHVARASQRRRFGQGALGGATPVLPALPQIENAASRSQAFNPRPRRLKRASNGRRRVALKRINSLTFTHSVSGEEFRNGTSERQCGPASPREDVTANQP</sequence>
<dbReference type="KEGG" id="hdt:HYPDE_24333"/>
<dbReference type="Proteomes" id="UP000005952">
    <property type="component" value="Chromosome"/>
</dbReference>
<accession>N0B300</accession>